<dbReference type="Gene3D" id="3.30.40.10">
    <property type="entry name" value="Zinc/RING finger domain, C3HC4 (zinc finger)"/>
    <property type="match status" value="1"/>
</dbReference>
<dbReference type="InterPro" id="IPR013083">
    <property type="entry name" value="Znf_RING/FYVE/PHD"/>
</dbReference>
<reference evidence="2 3" key="1">
    <citation type="submission" date="2020-08" db="EMBL/GenBank/DDBJ databases">
        <authorList>
            <person name="Newling K."/>
            <person name="Davey J."/>
            <person name="Forrester S."/>
        </authorList>
    </citation>
    <scope>NUCLEOTIDE SEQUENCE [LARGE SCALE GENOMIC DNA]</scope>
    <source>
        <strain evidence="3">Crithidia deanei Carvalho (ATCC PRA-265)</strain>
    </source>
</reference>
<dbReference type="EMBL" id="LR877148">
    <property type="protein sequence ID" value="CAD2215074.1"/>
    <property type="molecule type" value="Genomic_DNA"/>
</dbReference>
<dbReference type="SUPFAM" id="SSF82185">
    <property type="entry name" value="Histone H3 K4-specific methyltransferase SET7/9 N-terminal domain"/>
    <property type="match status" value="1"/>
</dbReference>
<evidence type="ECO:0008006" key="4">
    <source>
        <dbReference type="Google" id="ProtNLM"/>
    </source>
</evidence>
<gene>
    <name evidence="2" type="ORF">ADEAN_000252700</name>
</gene>
<sequence>MHLNLLSFFRNNNSGSTAALFDKAVQEINPLFYPATGGGILRLFGASQGNKEQTSKEEKDYTNQLVYISPSTAQSITVPVLLEQFFQARSNTSKKKRNSAASSGGQTYIVSTAEREMVWFFGLFLSGKKHGPGMFAFPALGSLPGSPLFYNNTIQANHGGGVRRHIIQAEWLDNTLHTSDDNQKKKKQRGVWVFPTGEVYYGHFRQGKREDTEGVLLLLDGSLYVGPFKENQPCGKGLLLVKNVQEPLYRAQSRSKRCHTTEEEETEQSLLEEEEQKDHNTNAEEDNNNNIISKTVGALFSLFSSSTVAADSTTHENSLSKRYSPSYVKYLRNRKLVGFRDYFILIAEWEVQTLPTRKVFHVSKKKSSSKKDNNAIHVPILQASSCINTASNTPSYHYTPSSYDFLNYNTNTKTIPIHPNSSLADALDFLNERSEEEGEGYEHGYYEALPPPPVTTVSKVVHHGLQYFVSSNMFVYTDNHENNTIGMHIPHRPLSAYDRYITQLREQNFFNGSTHSALYMLDDNTNNNNNAKEDEVVTFFQQSSLSPIMEEFLRWKEEMAFFTANRNHQNNKNDKTAAQYFSPLQMKEGNGNFPKKDANKDQTIQSRVTANTPQRCSICEKEFSFLKKSVFCSLCFRNVCSSCLHAIEITDTSNNNVALMALADKSNKLLTTFQKIMTDLQNKKNNNDKEIEFAKYFPKSFYTTIENINNENTDEENTAESSECFYNTIPSLDVSTHPNRTVTSNSSVSVSACPDCARTVLLLNLEYQTIFIPQRMFQSVLLLSQS</sequence>
<keyword evidence="3" id="KW-1185">Reference proteome</keyword>
<proteinExistence type="predicted"/>
<name>A0A7G2C7J6_9TRYP</name>
<accession>A0A7G2C7J6</accession>
<evidence type="ECO:0000313" key="2">
    <source>
        <dbReference type="EMBL" id="CAD2215074.1"/>
    </source>
</evidence>
<dbReference type="InterPro" id="IPR011011">
    <property type="entry name" value="Znf_FYVE_PHD"/>
</dbReference>
<evidence type="ECO:0000256" key="1">
    <source>
        <dbReference type="SAM" id="MobiDB-lite"/>
    </source>
</evidence>
<dbReference type="PANTHER" id="PTHR23084:SF179">
    <property type="entry name" value="OS10G0565000 PROTEIN"/>
    <property type="match status" value="1"/>
</dbReference>
<dbReference type="VEuPathDB" id="TriTrypDB:ADEAN_000252700"/>
<organism evidence="2 3">
    <name type="scientific">Angomonas deanei</name>
    <dbReference type="NCBI Taxonomy" id="59799"/>
    <lineage>
        <taxon>Eukaryota</taxon>
        <taxon>Discoba</taxon>
        <taxon>Euglenozoa</taxon>
        <taxon>Kinetoplastea</taxon>
        <taxon>Metakinetoplastina</taxon>
        <taxon>Trypanosomatida</taxon>
        <taxon>Trypanosomatidae</taxon>
        <taxon>Strigomonadinae</taxon>
        <taxon>Angomonas</taxon>
    </lineage>
</organism>
<dbReference type="Proteomes" id="UP000515908">
    <property type="component" value="Chromosome 04"/>
</dbReference>
<dbReference type="PANTHER" id="PTHR23084">
    <property type="entry name" value="PHOSPHATIDYLINOSITOL-4-PHOSPHATE 5-KINASE RELATED"/>
    <property type="match status" value="1"/>
</dbReference>
<protein>
    <recommendedName>
        <fullName evidence="4">MORN repeat</fullName>
    </recommendedName>
</protein>
<feature type="region of interest" description="Disordered" evidence="1">
    <location>
        <begin position="255"/>
        <end position="287"/>
    </location>
</feature>
<feature type="compositionally biased region" description="Acidic residues" evidence="1">
    <location>
        <begin position="262"/>
        <end position="275"/>
    </location>
</feature>
<dbReference type="SUPFAM" id="SSF57903">
    <property type="entry name" value="FYVE/PHD zinc finger"/>
    <property type="match status" value="1"/>
</dbReference>
<dbReference type="CDD" id="cd00065">
    <property type="entry name" value="FYVE_like_SF"/>
    <property type="match status" value="1"/>
</dbReference>
<evidence type="ECO:0000313" key="3">
    <source>
        <dbReference type="Proteomes" id="UP000515908"/>
    </source>
</evidence>
<dbReference type="AlphaFoldDB" id="A0A7G2C7J6"/>